<organism evidence="9 10">
    <name type="scientific">Terriglobus roseus</name>
    <dbReference type="NCBI Taxonomy" id="392734"/>
    <lineage>
        <taxon>Bacteria</taxon>
        <taxon>Pseudomonadati</taxon>
        <taxon>Acidobacteriota</taxon>
        <taxon>Terriglobia</taxon>
        <taxon>Terriglobales</taxon>
        <taxon>Acidobacteriaceae</taxon>
        <taxon>Terriglobus</taxon>
    </lineage>
</organism>
<dbReference type="PROSITE" id="PS00058">
    <property type="entry name" value="DNA_MISMATCH_REPAIR_1"/>
    <property type="match status" value="1"/>
</dbReference>
<dbReference type="InterPro" id="IPR020667">
    <property type="entry name" value="DNA_mismatch_repair_MutL"/>
</dbReference>
<evidence type="ECO:0000256" key="3">
    <source>
        <dbReference type="ARBA" id="ARBA00022763"/>
    </source>
</evidence>
<dbReference type="HAMAP" id="MF_00149">
    <property type="entry name" value="DNA_mis_repair"/>
    <property type="match status" value="1"/>
</dbReference>
<dbReference type="Gene3D" id="3.30.1540.20">
    <property type="entry name" value="MutL, C-terminal domain, dimerisation subdomain"/>
    <property type="match status" value="1"/>
</dbReference>
<dbReference type="SMART" id="SM00853">
    <property type="entry name" value="MutL_C"/>
    <property type="match status" value="1"/>
</dbReference>
<proteinExistence type="inferred from homology"/>
<evidence type="ECO:0000256" key="5">
    <source>
        <dbReference type="HAMAP-Rule" id="MF_00149"/>
    </source>
</evidence>
<dbReference type="AlphaFoldDB" id="A0A1G7M1P9"/>
<dbReference type="Gene3D" id="3.30.1370.100">
    <property type="entry name" value="MutL, C-terminal domain, regulatory subdomain"/>
    <property type="match status" value="1"/>
</dbReference>
<evidence type="ECO:0000259" key="7">
    <source>
        <dbReference type="SMART" id="SM00853"/>
    </source>
</evidence>
<dbReference type="RefSeq" id="WP_083345578.1">
    <property type="nucleotide sequence ID" value="NZ_LT629690.1"/>
</dbReference>
<dbReference type="GO" id="GO:0032300">
    <property type="term" value="C:mismatch repair complex"/>
    <property type="evidence" value="ECO:0007669"/>
    <property type="project" value="InterPro"/>
</dbReference>
<dbReference type="SUPFAM" id="SSF54211">
    <property type="entry name" value="Ribosomal protein S5 domain 2-like"/>
    <property type="match status" value="1"/>
</dbReference>
<dbReference type="InterPro" id="IPR013507">
    <property type="entry name" value="DNA_mismatch_S5_2-like"/>
</dbReference>
<dbReference type="SUPFAM" id="SSF55874">
    <property type="entry name" value="ATPase domain of HSP90 chaperone/DNA topoisomerase II/histidine kinase"/>
    <property type="match status" value="1"/>
</dbReference>
<dbReference type="Gene3D" id="3.30.230.10">
    <property type="match status" value="1"/>
</dbReference>
<dbReference type="InterPro" id="IPR036890">
    <property type="entry name" value="HATPase_C_sf"/>
</dbReference>
<dbReference type="CDD" id="cd00782">
    <property type="entry name" value="MutL_Trans"/>
    <property type="match status" value="1"/>
</dbReference>
<protein>
    <recommendedName>
        <fullName evidence="2 5">DNA mismatch repair protein MutL</fullName>
    </recommendedName>
</protein>
<sequence>MGRIRVLSDQVANQIAAGEVVERPASVVKELLENAMDAGATRIRIEIEGGGRKLIRIVDNGHGMVRDDAMLAFERHATSKLRNAEDLNHIATLGFRGEALPSIASVARVEMDTRSEEDAVGTRIEIVGGSMTKVEDVGAPTGTTIAIRDLFFNVPARKKFLKSEPTELSHVAALVTHYALAHPNKHFELHTATNALLVAPAVRDASERVFQILGGDVSRDMIPVAAEIDFTRAGLPEPPPWRREEDYVPPAPGFLRVSGFVSKPELQKLNRGSIYVFVNGRQVRDRLILHALTEAYKNILPPTSFPVVLLFLEMPASEVDVNVHPAKTEVRFRQSSFVHDFVRDAVRNSVLKARPAASFLAAVAPPITPRVGDNFLNATEGFDLDPVVSGPGPGSDAPWSEHQISEAEAQDRQRELERVSDRIDAQDAEGFSLTAKPTVPVAGRFTFPLDSFEEQHPGQSTAAPLDPVSYASSAPSGGTDPHAATHLPIGTPNRAPAAERIEDTARLDGLGGLRPLGQLQNSFILAVNEQGLWIIDQHVAHERILFEKVLRDRQVEKVQRQRLLMPLLIDLVPAQMANFAQMADELARNGFEAEPFGPRTLAVKAAPVGLEGKELELALAELLQTDDDAPQADNMEERRRRIAASIACHAAVKINMPLEQSKMQWLLDELGKTENPMACPHGRPIALRYSHKEIQRAFQRI</sequence>
<name>A0A1G7M1P9_9BACT</name>
<dbReference type="GO" id="GO:0016887">
    <property type="term" value="F:ATP hydrolysis activity"/>
    <property type="evidence" value="ECO:0007669"/>
    <property type="project" value="InterPro"/>
</dbReference>
<dbReference type="Gene3D" id="3.30.565.10">
    <property type="entry name" value="Histidine kinase-like ATPase, C-terminal domain"/>
    <property type="match status" value="1"/>
</dbReference>
<evidence type="ECO:0000256" key="6">
    <source>
        <dbReference type="SAM" id="MobiDB-lite"/>
    </source>
</evidence>
<dbReference type="SMART" id="SM01340">
    <property type="entry name" value="DNA_mis_repair"/>
    <property type="match status" value="1"/>
</dbReference>
<dbReference type="FunFam" id="3.30.565.10:FF:000003">
    <property type="entry name" value="DNA mismatch repair endonuclease MutL"/>
    <property type="match status" value="1"/>
</dbReference>
<dbReference type="OrthoDB" id="9763467at2"/>
<keyword evidence="3 5" id="KW-0227">DNA damage</keyword>
<evidence type="ECO:0000256" key="4">
    <source>
        <dbReference type="ARBA" id="ARBA00023204"/>
    </source>
</evidence>
<dbReference type="GO" id="GO:0140664">
    <property type="term" value="F:ATP-dependent DNA damage sensor activity"/>
    <property type="evidence" value="ECO:0007669"/>
    <property type="project" value="InterPro"/>
</dbReference>
<dbReference type="InterPro" id="IPR038973">
    <property type="entry name" value="MutL/Mlh/Pms-like"/>
</dbReference>
<evidence type="ECO:0000256" key="1">
    <source>
        <dbReference type="ARBA" id="ARBA00006082"/>
    </source>
</evidence>
<dbReference type="SUPFAM" id="SSF118116">
    <property type="entry name" value="DNA mismatch repair protein MutL"/>
    <property type="match status" value="1"/>
</dbReference>
<evidence type="ECO:0000259" key="8">
    <source>
        <dbReference type="SMART" id="SM01340"/>
    </source>
</evidence>
<keyword evidence="4 5" id="KW-0234">DNA repair</keyword>
<evidence type="ECO:0000313" key="10">
    <source>
        <dbReference type="Proteomes" id="UP000182427"/>
    </source>
</evidence>
<dbReference type="Pfam" id="PF08676">
    <property type="entry name" value="MutL_C"/>
    <property type="match status" value="1"/>
</dbReference>
<keyword evidence="10" id="KW-1185">Reference proteome</keyword>
<dbReference type="NCBIfam" id="TIGR00585">
    <property type="entry name" value="mutl"/>
    <property type="match status" value="1"/>
</dbReference>
<dbReference type="Proteomes" id="UP000182427">
    <property type="component" value="Chromosome I"/>
</dbReference>
<feature type="domain" description="MutL C-terminal dimerisation" evidence="7">
    <location>
        <begin position="515"/>
        <end position="658"/>
    </location>
</feature>
<dbReference type="CDD" id="cd16926">
    <property type="entry name" value="HATPase_MutL-MLH-PMS-like"/>
    <property type="match status" value="1"/>
</dbReference>
<accession>A0A1G7M1P9</accession>
<dbReference type="InterPro" id="IPR014721">
    <property type="entry name" value="Ribsml_uS5_D2-typ_fold_subgr"/>
</dbReference>
<feature type="region of interest" description="Disordered" evidence="6">
    <location>
        <begin position="451"/>
        <end position="488"/>
    </location>
</feature>
<dbReference type="InterPro" id="IPR002099">
    <property type="entry name" value="MutL/Mlh/PMS"/>
</dbReference>
<dbReference type="InterPro" id="IPR014762">
    <property type="entry name" value="DNA_mismatch_repair_CS"/>
</dbReference>
<dbReference type="GO" id="GO:0030983">
    <property type="term" value="F:mismatched DNA binding"/>
    <property type="evidence" value="ECO:0007669"/>
    <property type="project" value="InterPro"/>
</dbReference>
<dbReference type="PANTHER" id="PTHR10073:SF12">
    <property type="entry name" value="DNA MISMATCH REPAIR PROTEIN MLH1"/>
    <property type="match status" value="1"/>
</dbReference>
<dbReference type="InterPro" id="IPR020568">
    <property type="entry name" value="Ribosomal_Su5_D2-typ_SF"/>
</dbReference>
<reference evidence="9 10" key="1">
    <citation type="submission" date="2016-10" db="EMBL/GenBank/DDBJ databases">
        <authorList>
            <person name="de Groot N.N."/>
        </authorList>
    </citation>
    <scope>NUCLEOTIDE SEQUENCE [LARGE SCALE GENOMIC DNA]</scope>
    <source>
        <strain evidence="9 10">GAS232</strain>
    </source>
</reference>
<dbReference type="Pfam" id="PF01119">
    <property type="entry name" value="DNA_mis_repair"/>
    <property type="match status" value="1"/>
</dbReference>
<feature type="region of interest" description="Disordered" evidence="6">
    <location>
        <begin position="382"/>
        <end position="420"/>
    </location>
</feature>
<dbReference type="PANTHER" id="PTHR10073">
    <property type="entry name" value="DNA MISMATCH REPAIR PROTEIN MLH, PMS, MUTL"/>
    <property type="match status" value="1"/>
</dbReference>
<dbReference type="Pfam" id="PF13589">
    <property type="entry name" value="HATPase_c_3"/>
    <property type="match status" value="1"/>
</dbReference>
<dbReference type="GO" id="GO:0005524">
    <property type="term" value="F:ATP binding"/>
    <property type="evidence" value="ECO:0007669"/>
    <property type="project" value="InterPro"/>
</dbReference>
<dbReference type="GO" id="GO:0006298">
    <property type="term" value="P:mismatch repair"/>
    <property type="evidence" value="ECO:0007669"/>
    <property type="project" value="UniProtKB-UniRule"/>
</dbReference>
<evidence type="ECO:0000256" key="2">
    <source>
        <dbReference type="ARBA" id="ARBA00021975"/>
    </source>
</evidence>
<dbReference type="InterPro" id="IPR014790">
    <property type="entry name" value="MutL_C"/>
</dbReference>
<feature type="domain" description="DNA mismatch repair protein S5" evidence="8">
    <location>
        <begin position="209"/>
        <end position="351"/>
    </location>
</feature>
<comment type="function">
    <text evidence="5">This protein is involved in the repair of mismatches in DNA. It is required for dam-dependent methyl-directed DNA mismatch repair. May act as a 'molecular matchmaker', a protein that promotes the formation of a stable complex between two or more DNA-binding proteins in an ATP-dependent manner without itself being part of a final effector complex.</text>
</comment>
<evidence type="ECO:0000313" key="9">
    <source>
        <dbReference type="EMBL" id="SDF55556.1"/>
    </source>
</evidence>
<feature type="compositionally biased region" description="Basic and acidic residues" evidence="6">
    <location>
        <begin position="403"/>
        <end position="420"/>
    </location>
</feature>
<dbReference type="InterPro" id="IPR042121">
    <property type="entry name" value="MutL_C_regsub"/>
</dbReference>
<gene>
    <name evidence="5" type="primary">mutL</name>
    <name evidence="9" type="ORF">SAMN05444167_2675</name>
</gene>
<dbReference type="InterPro" id="IPR042120">
    <property type="entry name" value="MutL_C_dimsub"/>
</dbReference>
<comment type="similarity">
    <text evidence="1 5">Belongs to the DNA mismatch repair MutL/HexB family.</text>
</comment>
<dbReference type="EMBL" id="LT629690">
    <property type="protein sequence ID" value="SDF55556.1"/>
    <property type="molecule type" value="Genomic_DNA"/>
</dbReference>
<dbReference type="InterPro" id="IPR037198">
    <property type="entry name" value="MutL_C_sf"/>
</dbReference>